<proteinExistence type="predicted"/>
<protein>
    <recommendedName>
        <fullName evidence="4">Cytochrome c domain-containing protein</fullName>
    </recommendedName>
</protein>
<name>A0A370DKL2_9GAMM</name>
<keyword evidence="3" id="KW-1185">Reference proteome</keyword>
<organism evidence="2 3">
    <name type="scientific">endosymbiont of Escarpia spicata</name>
    <dbReference type="NCBI Taxonomy" id="2200908"/>
    <lineage>
        <taxon>Bacteria</taxon>
        <taxon>Pseudomonadati</taxon>
        <taxon>Pseudomonadota</taxon>
        <taxon>Gammaproteobacteria</taxon>
        <taxon>sulfur-oxidizing symbionts</taxon>
    </lineage>
</organism>
<dbReference type="PANTHER" id="PTHR35889:SF3">
    <property type="entry name" value="F-BOX DOMAIN-CONTAINING PROTEIN"/>
    <property type="match status" value="1"/>
</dbReference>
<keyword evidence="1" id="KW-0812">Transmembrane</keyword>
<dbReference type="AlphaFoldDB" id="A0A370DKL2"/>
<gene>
    <name evidence="2" type="ORF">DIZ78_10825</name>
</gene>
<sequence length="381" mass="41750">MAGLYHCAKEAGGSCRYISLSSLAQVDENDISVASTTKKSLGKINYLLRFYVDGQGIRFQSYCPAVTFVAIGLARVVEPNQEKDVFGDSKKHRGTLYFITALIVGCSSSFFSVALSAADDVANPASVTHQMWRKIRLGELKIEGDHDAVKALVLQGNIPITYDYIATLMRTPNAFGNGPACIVCHSSNDPSRSYRGLDLSSCEGILRGSTEAPARPVISPGKPMDSRLVHKLRNNRMPLGVSFLHPTDTESIQKVKKWIDSGAADDEFFKTSVLPLFAEPTAFGSDIACISCHAGFRDPPNFNEVNLSSHEAIMTGAFSRTNKKQGRPGIPIVIPHEAEKSRLYQRLTENRMPPGINPGEESDHPNTSLLMRWIEQGAWCK</sequence>
<dbReference type="PANTHER" id="PTHR35889">
    <property type="entry name" value="CYCLOINULO-OLIGOSACCHARIDE FRUCTANOTRANSFERASE-RELATED"/>
    <property type="match status" value="1"/>
</dbReference>
<evidence type="ECO:0008006" key="4">
    <source>
        <dbReference type="Google" id="ProtNLM"/>
    </source>
</evidence>
<reference evidence="2 3" key="1">
    <citation type="journal article" date="2018" name="ISME J.">
        <title>Endosymbiont genomes yield clues of tubeworm success.</title>
        <authorList>
            <person name="Li Y."/>
            <person name="Liles M.R."/>
            <person name="Halanych K.M."/>
        </authorList>
    </citation>
    <scope>NUCLEOTIDE SEQUENCE [LARGE SCALE GENOMIC DNA]</scope>
    <source>
        <strain evidence="2">A1462</strain>
    </source>
</reference>
<keyword evidence="1" id="KW-0472">Membrane</keyword>
<dbReference type="EMBL" id="QFXE01000013">
    <property type="protein sequence ID" value="RDH85431.1"/>
    <property type="molecule type" value="Genomic_DNA"/>
</dbReference>
<accession>A0A370DKL2</accession>
<feature type="transmembrane region" description="Helical" evidence="1">
    <location>
        <begin position="96"/>
        <end position="118"/>
    </location>
</feature>
<evidence type="ECO:0000256" key="1">
    <source>
        <dbReference type="SAM" id="Phobius"/>
    </source>
</evidence>
<evidence type="ECO:0000313" key="2">
    <source>
        <dbReference type="EMBL" id="RDH85431.1"/>
    </source>
</evidence>
<comment type="caution">
    <text evidence="2">The sequence shown here is derived from an EMBL/GenBank/DDBJ whole genome shotgun (WGS) entry which is preliminary data.</text>
</comment>
<evidence type="ECO:0000313" key="3">
    <source>
        <dbReference type="Proteomes" id="UP000254771"/>
    </source>
</evidence>
<keyword evidence="1" id="KW-1133">Transmembrane helix</keyword>
<dbReference type="Proteomes" id="UP000254771">
    <property type="component" value="Unassembled WGS sequence"/>
</dbReference>